<keyword evidence="4" id="KW-1185">Reference proteome</keyword>
<dbReference type="RefSeq" id="WP_211422130.1">
    <property type="nucleotide sequence ID" value="NZ_CP072642.1"/>
</dbReference>
<gene>
    <name evidence="3" type="ORF">J8C05_10550</name>
</gene>
<accession>A0ABX8AYJ9</accession>
<evidence type="ECO:0000313" key="4">
    <source>
        <dbReference type="Proteomes" id="UP000677668"/>
    </source>
</evidence>
<organism evidence="3 4">
    <name type="scientific">Chloracidobacterium sp. N</name>
    <dbReference type="NCBI Taxonomy" id="2821540"/>
    <lineage>
        <taxon>Bacteria</taxon>
        <taxon>Pseudomonadati</taxon>
        <taxon>Acidobacteriota</taxon>
        <taxon>Terriglobia</taxon>
        <taxon>Terriglobales</taxon>
        <taxon>Acidobacteriaceae</taxon>
        <taxon>Chloracidobacterium</taxon>
        <taxon>Chloracidobacterium aggregatum</taxon>
    </lineage>
</organism>
<dbReference type="Proteomes" id="UP000677668">
    <property type="component" value="Chromosome 1"/>
</dbReference>
<evidence type="ECO:0000313" key="3">
    <source>
        <dbReference type="EMBL" id="QUV93788.1"/>
    </source>
</evidence>
<dbReference type="InterPro" id="IPR012340">
    <property type="entry name" value="NA-bd_OB-fold"/>
</dbReference>
<proteinExistence type="predicted"/>
<dbReference type="InterPro" id="IPR029460">
    <property type="entry name" value="DNAPol_HHH"/>
</dbReference>
<evidence type="ECO:0000259" key="2">
    <source>
        <dbReference type="Pfam" id="PF14579"/>
    </source>
</evidence>
<feature type="domain" description="OB" evidence="1">
    <location>
        <begin position="276"/>
        <end position="353"/>
    </location>
</feature>
<dbReference type="Pfam" id="PF01336">
    <property type="entry name" value="tRNA_anti-codon"/>
    <property type="match status" value="1"/>
</dbReference>
<reference evidence="3 4" key="1">
    <citation type="submission" date="2021-03" db="EMBL/GenBank/DDBJ databases">
        <title>Genomic and phenotypic characterization of Chloracidobacterium isolates provides evidence for multiple species.</title>
        <authorList>
            <person name="Saini M.K."/>
            <person name="Costas A.M.G."/>
            <person name="Tank M."/>
            <person name="Bryant D.A."/>
        </authorList>
    </citation>
    <scope>NUCLEOTIDE SEQUENCE [LARGE SCALE GENOMIC DNA]</scope>
    <source>
        <strain evidence="3 4">N</strain>
    </source>
</reference>
<dbReference type="InterPro" id="IPR004805">
    <property type="entry name" value="DnaE2/DnaE/PolC"/>
</dbReference>
<dbReference type="Pfam" id="PF14579">
    <property type="entry name" value="HHH_6"/>
    <property type="match status" value="1"/>
</dbReference>
<dbReference type="PANTHER" id="PTHR32294:SF0">
    <property type="entry name" value="DNA POLYMERASE III SUBUNIT ALPHA"/>
    <property type="match status" value="1"/>
</dbReference>
<dbReference type="EMBL" id="CP072642">
    <property type="protein sequence ID" value="QUV93788.1"/>
    <property type="molecule type" value="Genomic_DNA"/>
</dbReference>
<feature type="domain" description="DNA polymerase helix-hairpin-helix motif" evidence="2">
    <location>
        <begin position="90"/>
        <end position="178"/>
    </location>
</feature>
<dbReference type="PANTHER" id="PTHR32294">
    <property type="entry name" value="DNA POLYMERASE III SUBUNIT ALPHA"/>
    <property type="match status" value="1"/>
</dbReference>
<dbReference type="Gene3D" id="1.10.150.870">
    <property type="match status" value="1"/>
</dbReference>
<evidence type="ECO:0008006" key="5">
    <source>
        <dbReference type="Google" id="ProtNLM"/>
    </source>
</evidence>
<dbReference type="SUPFAM" id="SSF160975">
    <property type="entry name" value="AF1531-like"/>
    <property type="match status" value="1"/>
</dbReference>
<protein>
    <recommendedName>
        <fullName evidence="5">DNA-directed DNA polymerase</fullName>
    </recommendedName>
</protein>
<sequence length="438" mass="47814">MSLREIRITRVTPVGPAPTYNVTMRAPLHNYFVNDLLTANSHSVCYGVLAYRTAYLKAHYPAHFWAAVLTSELNDSDKVARYIERARAQGVEILPPDVNISEHGFTATEGRIRFGLMAIKGIGEATVDAILEAREQSGPFRSLFDFTERLDPKALNRRVLESLVKSGALDGLPGTRAQKFAAIEAALEHGLQAHRDAVAGQVSLFDTLAADSDQPPETELPRVPDWTAKESLAGEKATLGFYLTGHPLAGFREALAARKSLSYAQLAGQPSGDTVSMGGVISDFTVKNTKKGDRFAVFSLEDETGSIEVIAWPETFRRLGEQVTDGVAVLVTGRLEIEDGKATRIVAEAAEPLEGLRERHAKSVMLRFAADALDTAQLEKLREVLDRHRGERPLIFALSLPNGVEARLRAHHTFSVRPSPALVEELQAGFPGCTVVLQ</sequence>
<name>A0ABX8AYJ9_9BACT</name>
<evidence type="ECO:0000259" key="1">
    <source>
        <dbReference type="Pfam" id="PF01336"/>
    </source>
</evidence>
<dbReference type="InterPro" id="IPR004365">
    <property type="entry name" value="NA-bd_OB_tRNA"/>
</dbReference>
<dbReference type="CDD" id="cd04485">
    <property type="entry name" value="DnaE_OBF"/>
    <property type="match status" value="1"/>
</dbReference>
<dbReference type="SUPFAM" id="SSF50249">
    <property type="entry name" value="Nucleic acid-binding proteins"/>
    <property type="match status" value="1"/>
</dbReference>